<keyword evidence="2" id="KW-0645">Protease</keyword>
<dbReference type="GO" id="GO:0004176">
    <property type="term" value="F:ATP-dependent peptidase activity"/>
    <property type="evidence" value="ECO:0007669"/>
    <property type="project" value="InterPro"/>
</dbReference>
<dbReference type="GO" id="GO:0004222">
    <property type="term" value="F:metalloendopeptidase activity"/>
    <property type="evidence" value="ECO:0007669"/>
    <property type="project" value="InterPro"/>
</dbReference>
<protein>
    <submittedName>
        <fullName evidence="2">ATP-dependent zinc metalloprotease FtsH 3</fullName>
        <ecNumber evidence="2">3.4.24.-</ecNumber>
    </submittedName>
</protein>
<feature type="domain" description="Peptidase M41" evidence="1">
    <location>
        <begin position="4"/>
        <end position="101"/>
    </location>
</feature>
<evidence type="ECO:0000313" key="3">
    <source>
        <dbReference type="Proteomes" id="UP000322699"/>
    </source>
</evidence>
<keyword evidence="2" id="KW-0378">Hydrolase</keyword>
<dbReference type="Proteomes" id="UP000322699">
    <property type="component" value="Unassembled WGS sequence"/>
</dbReference>
<evidence type="ECO:0000259" key="1">
    <source>
        <dbReference type="Pfam" id="PF01434"/>
    </source>
</evidence>
<organism evidence="2 3">
    <name type="scientific">Rubripirellula obstinata</name>
    <dbReference type="NCBI Taxonomy" id="406547"/>
    <lineage>
        <taxon>Bacteria</taxon>
        <taxon>Pseudomonadati</taxon>
        <taxon>Planctomycetota</taxon>
        <taxon>Planctomycetia</taxon>
        <taxon>Pirellulales</taxon>
        <taxon>Pirellulaceae</taxon>
        <taxon>Rubripirellula</taxon>
    </lineage>
</organism>
<accession>A0A5B1CFU8</accession>
<gene>
    <name evidence="2" type="primary">ftsH3</name>
    <name evidence="2" type="ORF">LF1_26160</name>
</gene>
<dbReference type="InterPro" id="IPR000642">
    <property type="entry name" value="Peptidase_M41"/>
</dbReference>
<dbReference type="EMBL" id="VRLW01000001">
    <property type="protein sequence ID" value="KAA1260077.1"/>
    <property type="molecule type" value="Genomic_DNA"/>
</dbReference>
<evidence type="ECO:0000313" key="2">
    <source>
        <dbReference type="EMBL" id="KAA1260077.1"/>
    </source>
</evidence>
<dbReference type="Pfam" id="PF01434">
    <property type="entry name" value="Peptidase_M41"/>
    <property type="match status" value="1"/>
</dbReference>
<dbReference type="OrthoDB" id="6064590at2"/>
<dbReference type="GO" id="GO:0006508">
    <property type="term" value="P:proteolysis"/>
    <property type="evidence" value="ECO:0007669"/>
    <property type="project" value="UniProtKB-KW"/>
</dbReference>
<dbReference type="SUPFAM" id="SSF140990">
    <property type="entry name" value="FtsH protease domain-like"/>
    <property type="match status" value="1"/>
</dbReference>
<dbReference type="GO" id="GO:0005524">
    <property type="term" value="F:ATP binding"/>
    <property type="evidence" value="ECO:0007669"/>
    <property type="project" value="InterPro"/>
</dbReference>
<dbReference type="EC" id="3.4.24.-" evidence="2"/>
<sequence>MEQPDQQRTATAYHEAGHAVMAAIVGRPIQKVSIAPGKLQTGGGRLGVCQIQKGRIKSSKDWLEDEVMILFSGMVAEAHFTGKYCPAGAGQDLQGIARLIRTRPGSERQLEKVQRRMLDKTEHLLSDESNAQAIRWIAEELLAKTTISGRAVKHFLQQAEGRSR</sequence>
<dbReference type="InterPro" id="IPR037219">
    <property type="entry name" value="Peptidase_M41-like"/>
</dbReference>
<dbReference type="AlphaFoldDB" id="A0A5B1CFU8"/>
<dbReference type="Gene3D" id="1.20.58.760">
    <property type="entry name" value="Peptidase M41"/>
    <property type="match status" value="1"/>
</dbReference>
<keyword evidence="2" id="KW-0482">Metalloprotease</keyword>
<keyword evidence="3" id="KW-1185">Reference proteome</keyword>
<reference evidence="2 3" key="1">
    <citation type="submission" date="2019-08" db="EMBL/GenBank/DDBJ databases">
        <title>Deep-cultivation of Planctomycetes and their phenomic and genomic characterization uncovers novel biology.</title>
        <authorList>
            <person name="Wiegand S."/>
            <person name="Jogler M."/>
            <person name="Boedeker C."/>
            <person name="Pinto D."/>
            <person name="Vollmers J."/>
            <person name="Rivas-Marin E."/>
            <person name="Kohn T."/>
            <person name="Peeters S.H."/>
            <person name="Heuer A."/>
            <person name="Rast P."/>
            <person name="Oberbeckmann S."/>
            <person name="Bunk B."/>
            <person name="Jeske O."/>
            <person name="Meyerdierks A."/>
            <person name="Storesund J.E."/>
            <person name="Kallscheuer N."/>
            <person name="Luecker S."/>
            <person name="Lage O.M."/>
            <person name="Pohl T."/>
            <person name="Merkel B.J."/>
            <person name="Hornburger P."/>
            <person name="Mueller R.-W."/>
            <person name="Bruemmer F."/>
            <person name="Labrenz M."/>
            <person name="Spormann A.M."/>
            <person name="Op Den Camp H."/>
            <person name="Overmann J."/>
            <person name="Amann R."/>
            <person name="Jetten M.S.M."/>
            <person name="Mascher T."/>
            <person name="Medema M.H."/>
            <person name="Devos D.P."/>
            <person name="Kaster A.-K."/>
            <person name="Ovreas L."/>
            <person name="Rohde M."/>
            <person name="Galperin M.Y."/>
            <person name="Jogler C."/>
        </authorList>
    </citation>
    <scope>NUCLEOTIDE SEQUENCE [LARGE SCALE GENOMIC DNA]</scope>
    <source>
        <strain evidence="2 3">LF1</strain>
    </source>
</reference>
<dbReference type="RefSeq" id="WP_084422332.1">
    <property type="nucleotide sequence ID" value="NZ_LWSK01000008.1"/>
</dbReference>
<name>A0A5B1CFU8_9BACT</name>
<proteinExistence type="predicted"/>
<comment type="caution">
    <text evidence="2">The sequence shown here is derived from an EMBL/GenBank/DDBJ whole genome shotgun (WGS) entry which is preliminary data.</text>
</comment>